<reference evidence="1 2" key="1">
    <citation type="journal article" date="2003" name="Virology">
        <title>The genome of herpesvirus saimiri C488 which is capable of transforming human T cells.</title>
        <authorList>
            <person name="Ensser A."/>
            <person name="Thurau M."/>
            <person name="Wittmann S."/>
            <person name="Fickenscher H."/>
        </authorList>
    </citation>
    <scope>NUCLEOTIDE SEQUENCE [LARGE SCALE GENOMIC DNA]</scope>
    <source>
        <strain evidence="1">C488</strain>
    </source>
</reference>
<evidence type="ECO:0000313" key="1">
    <source>
        <dbReference type="EMBL" id="CAC84305.1"/>
    </source>
</evidence>
<dbReference type="EMBL" id="AJ410493">
    <property type="protein sequence ID" value="CAC84305.1"/>
    <property type="molecule type" value="Genomic_DNA"/>
</dbReference>
<dbReference type="InterPro" id="IPR006882">
    <property type="entry name" value="Herpes_Orf11"/>
</dbReference>
<sequence>MEPSISFVWGRWTVTVSSGLFSISNHEEIAPPATPFARPVHLPFSIESIIDQRISHGLVPTLLQLQQYTNSVPAVFSDYGEQQACKPYVLPMFVSDFINPLIVFVKGGPIILRKNELKFHIVFISPIPRADISSFIFPPEDDTSKSLTLAGFGTKTENEINICGTTMKTEAGSYVMLFRCEKIPPFYNITSFDAKDSGLILETLLIQEVGTDTYVMTVHLCGSPKPAHIEVQVHLTVLNSPTELVFKHALPWELAPSGGSVLPIYLEADKIIKPGNSVEICFSFVFNRGLVSSDQPALFVASSNHTTKYVVKPQIWYPITPLSITVYNPSNRIIFIKRGFCVAVAVPCFFHLKAPGQDCEERVILDRETSSIHWSDVLIKPGAGGPIVHVHHVALKEINLTEEPMNF</sequence>
<proteinExistence type="predicted"/>
<evidence type="ECO:0000313" key="2">
    <source>
        <dbReference type="Proteomes" id="UP000168086"/>
    </source>
</evidence>
<name>Q80BQ4_SHV2C</name>
<organismHost>
    <name type="scientific">Saimiri sciureus</name>
    <name type="common">Common squirrel monkey</name>
    <dbReference type="NCBI Taxonomy" id="9521"/>
</organismHost>
<dbReference type="Pfam" id="PF04797">
    <property type="entry name" value="Herpes_ORF11"/>
    <property type="match status" value="1"/>
</dbReference>
<protein>
    <submittedName>
        <fullName evidence="1">Uncharacterized protein</fullName>
    </submittedName>
</protein>
<organism evidence="1 2">
    <name type="scientific">Saimiriine herpesvirus 2 (strain 488)</name>
    <name type="common">SaHV-2</name>
    <name type="synonym">Herpesvirus saimiri</name>
    <dbReference type="NCBI Taxonomy" id="10384"/>
    <lineage>
        <taxon>Viruses</taxon>
        <taxon>Duplodnaviria</taxon>
        <taxon>Heunggongvirae</taxon>
        <taxon>Peploviricota</taxon>
        <taxon>Herviviricetes</taxon>
        <taxon>Herpesvirales</taxon>
        <taxon>Orthoherpesviridae</taxon>
        <taxon>Gammaherpesvirinae</taxon>
        <taxon>Rhadinovirus</taxon>
        <taxon>Rhadinovirus saimiriinegamma2</taxon>
        <taxon>Saimiriine herpesvirus 2</taxon>
    </lineage>
</organism>
<dbReference type="Proteomes" id="UP000168086">
    <property type="component" value="Genome"/>
</dbReference>
<accession>Q80BQ4</accession>